<keyword evidence="2" id="KW-1185">Reference proteome</keyword>
<gene>
    <name evidence="3" type="primary">LOC104240717</name>
</gene>
<dbReference type="InterPro" id="IPR044821">
    <property type="entry name" value="At1g28695/At4g15970-like"/>
</dbReference>
<dbReference type="PANTHER" id="PTHR46038">
    <property type="entry name" value="EXPRESSED PROTEIN-RELATED"/>
    <property type="match status" value="1"/>
</dbReference>
<name>A0A1U7Y3S0_NICSY</name>
<proteinExistence type="predicted"/>
<dbReference type="AlphaFoldDB" id="A0A1U7Y3S0"/>
<dbReference type="PANTHER" id="PTHR46038:SF50">
    <property type="entry name" value="PENTATRICOPEPTIDE REPEAT-CONTAINING PROTEIN"/>
    <property type="match status" value="1"/>
</dbReference>
<dbReference type="Pfam" id="PF03407">
    <property type="entry name" value="Nucleotid_trans"/>
    <property type="match status" value="1"/>
</dbReference>
<dbReference type="InterPro" id="IPR005069">
    <property type="entry name" value="Nucl-diP-sugar_transferase"/>
</dbReference>
<dbReference type="eggNOG" id="ENOG502SEPF">
    <property type="taxonomic scope" value="Eukaryota"/>
</dbReference>
<feature type="domain" description="Nucleotide-diphospho-sugar transferase" evidence="1">
    <location>
        <begin position="167"/>
        <end position="365"/>
    </location>
</feature>
<reference evidence="3" key="2">
    <citation type="submission" date="2025-08" db="UniProtKB">
        <authorList>
            <consortium name="RefSeq"/>
        </authorList>
    </citation>
    <scope>IDENTIFICATION</scope>
    <source>
        <tissue evidence="3">Leaf</tissue>
    </source>
</reference>
<accession>A0A1U7Y3S0</accession>
<dbReference type="Proteomes" id="UP000189701">
    <property type="component" value="Unplaced"/>
</dbReference>
<evidence type="ECO:0000313" key="3">
    <source>
        <dbReference type="RefSeq" id="XP_009793894.1"/>
    </source>
</evidence>
<evidence type="ECO:0000259" key="1">
    <source>
        <dbReference type="Pfam" id="PF03407"/>
    </source>
</evidence>
<dbReference type="OrthoDB" id="540503at2759"/>
<organism evidence="2 3">
    <name type="scientific">Nicotiana sylvestris</name>
    <name type="common">Wood tobacco</name>
    <name type="synonym">South American tobacco</name>
    <dbReference type="NCBI Taxonomy" id="4096"/>
    <lineage>
        <taxon>Eukaryota</taxon>
        <taxon>Viridiplantae</taxon>
        <taxon>Streptophyta</taxon>
        <taxon>Embryophyta</taxon>
        <taxon>Tracheophyta</taxon>
        <taxon>Spermatophyta</taxon>
        <taxon>Magnoliopsida</taxon>
        <taxon>eudicotyledons</taxon>
        <taxon>Gunneridae</taxon>
        <taxon>Pentapetalae</taxon>
        <taxon>asterids</taxon>
        <taxon>lamiids</taxon>
        <taxon>Solanales</taxon>
        <taxon>Solanaceae</taxon>
        <taxon>Nicotianoideae</taxon>
        <taxon>Nicotianeae</taxon>
        <taxon>Nicotiana</taxon>
    </lineage>
</organism>
<reference evidence="2" key="1">
    <citation type="journal article" date="2013" name="Genome Biol.">
        <title>Reference genomes and transcriptomes of Nicotiana sylvestris and Nicotiana tomentosiformis.</title>
        <authorList>
            <person name="Sierro N."/>
            <person name="Battey J.N."/>
            <person name="Ouadi S."/>
            <person name="Bovet L."/>
            <person name="Goepfert S."/>
            <person name="Bakaher N."/>
            <person name="Peitsch M.C."/>
            <person name="Ivanov N.V."/>
        </authorList>
    </citation>
    <scope>NUCLEOTIDE SEQUENCE [LARGE SCALE GENOMIC DNA]</scope>
</reference>
<evidence type="ECO:0000313" key="2">
    <source>
        <dbReference type="Proteomes" id="UP000189701"/>
    </source>
</evidence>
<dbReference type="RefSeq" id="XP_009793894.1">
    <property type="nucleotide sequence ID" value="XM_009795592.1"/>
</dbReference>
<dbReference type="STRING" id="4096.A0A1U7Y3S0"/>
<sequence>MAEPQVDFDDEVLTPAVLVGPAQVLEGFIATPILHDALVHLLGLMKRASLDYENIEQYLELICSKEGQPEGFLNAIESHNALLHLNATESFSNSFNSFSSSSQDLMQGNILPSTSKKQSKLKQVLEEAAMEDKTVIITTLNAAWTAPNSIFDLFLESFRIGNNTNSLLNHVLVVALDQTAYSRCLEVHPNCYALITNGVDFSGEAHFMSDDYLKMMWRRIDFLRIVLQMGYNFIFTDADILWFRRPFAHFYSHADFQIACDHYVHNSFNLKNAPNGGFKYVKSNNQTIQFYKFWYDSRNIYPEKHDQDVLNIIKFHPFLKKIKLKIMFLDTAYFGGFCEPSKDVNLACTMHANCCVGLGNKIHDLKMAINDWKNYMALPNGERISKRHTWTVPRICGLKFIKNHFSSHYAGTFRVLEFQHNMLEVYTQTSVFLVREGLECEAEGLAFAFPREAPRSRIVGVRKHRIRGRADSFTIVELLRHRIREGVVVFA</sequence>
<protein>
    <submittedName>
        <fullName evidence="3">Uncharacterized protein At4g15970-like</fullName>
    </submittedName>
</protein>